<dbReference type="Pfam" id="PF13237">
    <property type="entry name" value="Fer4_10"/>
    <property type="match status" value="1"/>
</dbReference>
<dbReference type="SUPFAM" id="SSF55469">
    <property type="entry name" value="FMN-dependent nitroreductase-like"/>
    <property type="match status" value="1"/>
</dbReference>
<evidence type="ECO:0000256" key="4">
    <source>
        <dbReference type="ARBA" id="ARBA00023004"/>
    </source>
</evidence>
<dbReference type="PANTHER" id="PTHR43673:SF10">
    <property type="entry name" value="NADH DEHYDROGENASE_NAD(P)H NITROREDUCTASE XCC3605-RELATED"/>
    <property type="match status" value="1"/>
</dbReference>
<dbReference type="InterPro" id="IPR000415">
    <property type="entry name" value="Nitroreductase-like"/>
</dbReference>
<feature type="domain" description="4Fe-4S ferredoxin-type" evidence="6">
    <location>
        <begin position="46"/>
        <end position="75"/>
    </location>
</feature>
<sequence length="280" mass="31387">MIVDRIVKTKGVDKLSLISVDSEKCIKCGLCVKECPGFVLKLGKIGPEEVLPEACMICGHCVAVCPKEAIDHIKTPLSRQTSIKNFTQLTPEQGEFFLRSRRSIRNYKETAVEREKLKALVNVAHYAQSGHNLQGVSYVVIEDRSILQKAVAIVIEAFEKYNVLEHITKLYHEEGVDPILRGAPCLFLTTADTSFERARENSIIALTYLELYAPTLGLGSCWAGMLERIAMREGSPLLELFQIPENKKITGAVMVGYPKYTYPRLVDRNPLDVIFVNKDN</sequence>
<evidence type="ECO:0000256" key="2">
    <source>
        <dbReference type="ARBA" id="ARBA00022723"/>
    </source>
</evidence>
<evidence type="ECO:0000256" key="3">
    <source>
        <dbReference type="ARBA" id="ARBA00023002"/>
    </source>
</evidence>
<organism evidence="8 10">
    <name type="scientific">Anaerotignum propionicum DSM 1682</name>
    <dbReference type="NCBI Taxonomy" id="991789"/>
    <lineage>
        <taxon>Bacteria</taxon>
        <taxon>Bacillati</taxon>
        <taxon>Bacillota</taxon>
        <taxon>Clostridia</taxon>
        <taxon>Lachnospirales</taxon>
        <taxon>Anaerotignaceae</taxon>
        <taxon>Anaerotignum</taxon>
    </lineage>
</organism>
<gene>
    <name evidence="7" type="primary">hydA_2</name>
    <name evidence="7" type="ORF">CPRO_14410</name>
    <name evidence="8" type="ORF">SAMN02745151_01252</name>
</gene>
<dbReference type="GO" id="GO:0046872">
    <property type="term" value="F:metal ion binding"/>
    <property type="evidence" value="ECO:0007669"/>
    <property type="project" value="UniProtKB-KW"/>
</dbReference>
<dbReference type="EC" id="1.12.7.2" evidence="7"/>
<dbReference type="GO" id="GO:0051536">
    <property type="term" value="F:iron-sulfur cluster binding"/>
    <property type="evidence" value="ECO:0007669"/>
    <property type="project" value="UniProtKB-KW"/>
</dbReference>
<dbReference type="PROSITE" id="PS00198">
    <property type="entry name" value="4FE4S_FER_1"/>
    <property type="match status" value="2"/>
</dbReference>
<evidence type="ECO:0000256" key="1">
    <source>
        <dbReference type="ARBA" id="ARBA00007118"/>
    </source>
</evidence>
<reference evidence="9" key="2">
    <citation type="submission" date="2016-01" db="EMBL/GenBank/DDBJ databases">
        <authorList>
            <person name="Poehlein A."/>
            <person name="Schlien K."/>
            <person name="Gottschalk G."/>
            <person name="Buckel W."/>
            <person name="Daniel R."/>
        </authorList>
    </citation>
    <scope>NUCLEOTIDE SEQUENCE [LARGE SCALE GENOMIC DNA]</scope>
    <source>
        <strain evidence="9">X2</strain>
    </source>
</reference>
<dbReference type="EMBL" id="FQUA01000004">
    <property type="protein sequence ID" value="SHE61880.1"/>
    <property type="molecule type" value="Genomic_DNA"/>
</dbReference>
<proteinExistence type="inferred from homology"/>
<dbReference type="InterPro" id="IPR029479">
    <property type="entry name" value="Nitroreductase"/>
</dbReference>
<dbReference type="Proteomes" id="UP000068026">
    <property type="component" value="Chromosome"/>
</dbReference>
<keyword evidence="3 7" id="KW-0560">Oxidoreductase</keyword>
<dbReference type="Pfam" id="PF00881">
    <property type="entry name" value="Nitroreductase"/>
    <property type="match status" value="1"/>
</dbReference>
<name>A0A0X1U7X1_ANAPI</name>
<feature type="domain" description="4Fe-4S ferredoxin-type" evidence="6">
    <location>
        <begin position="16"/>
        <end position="45"/>
    </location>
</feature>
<dbReference type="KEGG" id="cpro:CPRO_14410"/>
<dbReference type="SUPFAM" id="SSF54862">
    <property type="entry name" value="4Fe-4S ferredoxins"/>
    <property type="match status" value="1"/>
</dbReference>
<evidence type="ECO:0000313" key="10">
    <source>
        <dbReference type="Proteomes" id="UP000184204"/>
    </source>
</evidence>
<keyword evidence="2" id="KW-0479">Metal-binding</keyword>
<dbReference type="AlphaFoldDB" id="A0A0X1U7X1"/>
<dbReference type="Gene3D" id="3.30.70.20">
    <property type="match status" value="1"/>
</dbReference>
<evidence type="ECO:0000259" key="6">
    <source>
        <dbReference type="PROSITE" id="PS51379"/>
    </source>
</evidence>
<evidence type="ECO:0000313" key="8">
    <source>
        <dbReference type="EMBL" id="SHE61880.1"/>
    </source>
</evidence>
<evidence type="ECO:0000256" key="5">
    <source>
        <dbReference type="ARBA" id="ARBA00023014"/>
    </source>
</evidence>
<keyword evidence="4" id="KW-0408">Iron</keyword>
<keyword evidence="5" id="KW-0411">Iron-sulfur</keyword>
<dbReference type="Gene3D" id="3.40.109.10">
    <property type="entry name" value="NADH Oxidase"/>
    <property type="match status" value="1"/>
</dbReference>
<dbReference type="Proteomes" id="UP000184204">
    <property type="component" value="Unassembled WGS sequence"/>
</dbReference>
<keyword evidence="9" id="KW-1185">Reference proteome</keyword>
<evidence type="ECO:0000313" key="7">
    <source>
        <dbReference type="EMBL" id="AMJ41034.1"/>
    </source>
</evidence>
<dbReference type="GO" id="GO:0008901">
    <property type="term" value="F:ferredoxin hydrogenase activity"/>
    <property type="evidence" value="ECO:0007669"/>
    <property type="project" value="UniProtKB-EC"/>
</dbReference>
<dbReference type="PANTHER" id="PTHR43673">
    <property type="entry name" value="NAD(P)H NITROREDUCTASE YDGI-RELATED"/>
    <property type="match status" value="1"/>
</dbReference>
<evidence type="ECO:0000313" key="9">
    <source>
        <dbReference type="Proteomes" id="UP000068026"/>
    </source>
</evidence>
<protein>
    <submittedName>
        <fullName evidence="8">Nitroreductase</fullName>
    </submittedName>
    <submittedName>
        <fullName evidence="7">Periplasmic [Fe] hydrogenase large subunit</fullName>
        <ecNumber evidence="7">1.12.7.2</ecNumber>
    </submittedName>
</protein>
<reference evidence="7 9" key="1">
    <citation type="journal article" date="2016" name="Genome Announc.">
        <title>Complete Genome Sequence of the Amino Acid-Fermenting Clostridium propionicum X2 (DSM 1682).</title>
        <authorList>
            <person name="Poehlein A."/>
            <person name="Schlien K."/>
            <person name="Chowdhury N.P."/>
            <person name="Gottschalk G."/>
            <person name="Buckel W."/>
            <person name="Daniel R."/>
        </authorList>
    </citation>
    <scope>NUCLEOTIDE SEQUENCE [LARGE SCALE GENOMIC DNA]</scope>
    <source>
        <strain evidence="7 9">X2</strain>
    </source>
</reference>
<dbReference type="EMBL" id="CP014223">
    <property type="protein sequence ID" value="AMJ41034.1"/>
    <property type="molecule type" value="Genomic_DNA"/>
</dbReference>
<dbReference type="CDD" id="cd02143">
    <property type="entry name" value="nitroreductase_FeS-like"/>
    <property type="match status" value="1"/>
</dbReference>
<dbReference type="InterPro" id="IPR017896">
    <property type="entry name" value="4Fe4S_Fe-S-bd"/>
</dbReference>
<accession>A0A0X1U7X1</accession>
<reference evidence="8" key="3">
    <citation type="submission" date="2016-11" db="EMBL/GenBank/DDBJ databases">
        <authorList>
            <person name="Varghese N."/>
            <person name="Submissions S."/>
        </authorList>
    </citation>
    <scope>NUCLEOTIDE SEQUENCE</scope>
    <source>
        <strain evidence="8">DSM 1682</strain>
    </source>
</reference>
<dbReference type="PROSITE" id="PS51379">
    <property type="entry name" value="4FE4S_FER_2"/>
    <property type="match status" value="2"/>
</dbReference>
<dbReference type="InterPro" id="IPR017900">
    <property type="entry name" value="4Fe4S_Fe_S_CS"/>
</dbReference>
<reference evidence="10" key="4">
    <citation type="submission" date="2016-11" db="EMBL/GenBank/DDBJ databases">
        <authorList>
            <person name="Jaros S."/>
            <person name="Januszkiewicz K."/>
            <person name="Wedrychowicz H."/>
        </authorList>
    </citation>
    <scope>NUCLEOTIDE SEQUENCE [LARGE SCALE GENOMIC DNA]</scope>
    <source>
        <strain evidence="10">DSM 1682</strain>
    </source>
</reference>
<comment type="similarity">
    <text evidence="1">Belongs to the nitroreductase family.</text>
</comment>